<sequence length="260" mass="29245">MVTTLLHRAALSFVDAPQQPTVLSLVEGCIIHLQIMATPHPAGLLETVMEHFYQAGAWGIAAIVIVAVSWTFYRYFAPRGWREWTVSGLVQAFIVSLYAEMYGFPLTIYLLVRFTGLDRDYVSANLWSTLLGVGELGMLIAMLAGYALVIVGFGLFAQGWREVYRARKEHRLATNGLYSIVRHPQYTGLFLALFGEGVIHWPTLFSIVLFPVIVVAYAIQARREERRMLAEFGDQYRIYMARTPMFVPGRGQWGSLATTG</sequence>
<dbReference type="Gene3D" id="1.20.120.1630">
    <property type="match status" value="1"/>
</dbReference>
<evidence type="ECO:0000256" key="2">
    <source>
        <dbReference type="ARBA" id="ARBA00022692"/>
    </source>
</evidence>
<dbReference type="GO" id="GO:0004671">
    <property type="term" value="F:protein C-terminal S-isoprenylcysteine carboxyl O-methyltransferase activity"/>
    <property type="evidence" value="ECO:0007669"/>
    <property type="project" value="InterPro"/>
</dbReference>
<name>V4TP35_9HYPH</name>
<keyword evidence="7" id="KW-1185">Reference proteome</keyword>
<dbReference type="eggNOG" id="COG2020">
    <property type="taxonomic scope" value="Bacteria"/>
</dbReference>
<feature type="transmembrane region" description="Helical" evidence="5">
    <location>
        <begin position="55"/>
        <end position="76"/>
    </location>
</feature>
<evidence type="ECO:0000313" key="7">
    <source>
        <dbReference type="Proteomes" id="UP000017819"/>
    </source>
</evidence>
<evidence type="ECO:0000313" key="6">
    <source>
        <dbReference type="EMBL" id="ESR27443.1"/>
    </source>
</evidence>
<accession>V4TP35</accession>
<dbReference type="PANTHER" id="PTHR12714:SF9">
    <property type="entry name" value="PROTEIN-S-ISOPRENYLCYSTEINE O-METHYLTRANSFERASE"/>
    <property type="match status" value="1"/>
</dbReference>
<dbReference type="GO" id="GO:0016020">
    <property type="term" value="C:membrane"/>
    <property type="evidence" value="ECO:0007669"/>
    <property type="project" value="UniProtKB-SubCell"/>
</dbReference>
<evidence type="ECO:0000256" key="4">
    <source>
        <dbReference type="ARBA" id="ARBA00023136"/>
    </source>
</evidence>
<protein>
    <recommendedName>
        <fullName evidence="8">Isoprenylcysteine carboxyl methyltransferase</fullName>
    </recommendedName>
</protein>
<dbReference type="Pfam" id="PF04140">
    <property type="entry name" value="ICMT"/>
    <property type="match status" value="1"/>
</dbReference>
<evidence type="ECO:0000256" key="3">
    <source>
        <dbReference type="ARBA" id="ARBA00022989"/>
    </source>
</evidence>
<dbReference type="Proteomes" id="UP000017819">
    <property type="component" value="Unassembled WGS sequence"/>
</dbReference>
<evidence type="ECO:0000256" key="5">
    <source>
        <dbReference type="SAM" id="Phobius"/>
    </source>
</evidence>
<reference evidence="6 7" key="1">
    <citation type="journal article" date="2014" name="Genome Announc.">
        <title>Draft Genome Sequence of Lutibaculum baratangense Strain AMV1T, Isolated from a Mud Volcano in Andamans, India.</title>
        <authorList>
            <person name="Singh A."/>
            <person name="Sreenivas A."/>
            <person name="Sathyanarayana Reddy G."/>
            <person name="Pinnaka A.K."/>
            <person name="Shivaji S."/>
        </authorList>
    </citation>
    <scope>NUCLEOTIDE SEQUENCE [LARGE SCALE GENOMIC DNA]</scope>
    <source>
        <strain evidence="6 7">AMV1</strain>
    </source>
</reference>
<keyword evidence="2 5" id="KW-0812">Transmembrane</keyword>
<gene>
    <name evidence="6" type="ORF">N177_0047</name>
</gene>
<dbReference type="STRING" id="631454.N177_0047"/>
<proteinExistence type="predicted"/>
<feature type="transmembrane region" description="Helical" evidence="5">
    <location>
        <begin position="88"/>
        <end position="112"/>
    </location>
</feature>
<feature type="transmembrane region" description="Helical" evidence="5">
    <location>
        <begin position="201"/>
        <end position="219"/>
    </location>
</feature>
<feature type="transmembrane region" description="Helical" evidence="5">
    <location>
        <begin position="132"/>
        <end position="156"/>
    </location>
</feature>
<keyword evidence="4 5" id="KW-0472">Membrane</keyword>
<keyword evidence="3 5" id="KW-1133">Transmembrane helix</keyword>
<dbReference type="RefSeq" id="WP_023430205.1">
    <property type="nucleotide sequence ID" value="NZ_AWXZ01000004.1"/>
</dbReference>
<comment type="subcellular location">
    <subcellularLocation>
        <location evidence="1">Membrane</location>
        <topology evidence="1">Multi-pass membrane protein</topology>
    </subcellularLocation>
</comment>
<comment type="caution">
    <text evidence="6">The sequence shown here is derived from an EMBL/GenBank/DDBJ whole genome shotgun (WGS) entry which is preliminary data.</text>
</comment>
<evidence type="ECO:0008006" key="8">
    <source>
        <dbReference type="Google" id="ProtNLM"/>
    </source>
</evidence>
<dbReference type="EMBL" id="AWXZ01000004">
    <property type="protein sequence ID" value="ESR27443.1"/>
    <property type="molecule type" value="Genomic_DNA"/>
</dbReference>
<dbReference type="InterPro" id="IPR007269">
    <property type="entry name" value="ICMT_MeTrfase"/>
</dbReference>
<organism evidence="6 7">
    <name type="scientific">Lutibaculum baratangense AMV1</name>
    <dbReference type="NCBI Taxonomy" id="631454"/>
    <lineage>
        <taxon>Bacteria</taxon>
        <taxon>Pseudomonadati</taxon>
        <taxon>Pseudomonadota</taxon>
        <taxon>Alphaproteobacteria</taxon>
        <taxon>Hyphomicrobiales</taxon>
        <taxon>Tepidamorphaceae</taxon>
        <taxon>Lutibaculum</taxon>
    </lineage>
</organism>
<dbReference type="PANTHER" id="PTHR12714">
    <property type="entry name" value="PROTEIN-S ISOPRENYLCYSTEINE O-METHYLTRANSFERASE"/>
    <property type="match status" value="1"/>
</dbReference>
<evidence type="ECO:0000256" key="1">
    <source>
        <dbReference type="ARBA" id="ARBA00004141"/>
    </source>
</evidence>
<dbReference type="AlphaFoldDB" id="V4TP35"/>